<protein>
    <submittedName>
        <fullName evidence="1">Uncharacterized protein</fullName>
    </submittedName>
</protein>
<dbReference type="Pfam" id="PF13637">
    <property type="entry name" value="Ank_4"/>
    <property type="match status" value="1"/>
</dbReference>
<keyword evidence="2" id="KW-1185">Reference proteome</keyword>
<proteinExistence type="predicted"/>
<accession>A0A1V9ZZD7</accession>
<dbReference type="AlphaFoldDB" id="A0A1V9ZZD7"/>
<evidence type="ECO:0000313" key="2">
    <source>
        <dbReference type="Proteomes" id="UP000243217"/>
    </source>
</evidence>
<sequence>MNSTSAAVVKDLDLFKNICQYQKGLPLELKQVIDLAKSIIITPCYIFSSARPTAYLSNIPSCIKYTPYLQLFKYWDELPNYALFLSNHKKEPTLPFHLSIAENNIKHVKMWIKYKPEWLTPAPLKLAAICGHLEIVEILMSASKNVCCPEAMDLAAMNGYLDVVKFMHNKNGPGCTTEAMDGAATFGHLEVVQFLNDNRTEGSTPKALQGAVYMGYGTIVEYLFNHGHQHFRRSICFFCPEYYRIQCHRAAKEKDYVGVLQSLIRRPLRELDDEIILAAIKNDPYRTIMYLHQHKVYTITKILFDDLVETKNKQAIRYALEVLLTENKKPISLLDGSDDVVIDPWSPKGVAHVIYRSPWLEKEWSKSKAMDIAAALGDLDTIKLLHRSGIKCCTVDAMNKAAAIGRIDIAEWLHIHRTEGCSENAITYAIAGKHFDMVKWLHEVRGVNCTMDGLSTAAYMGDLEMVKYLISISRITANYFPRYTNGGNKKDFMPGNVRAIEIFCGRAVDRAASNGHIDIVKMLHDHSATTKAMDDAVSNGHIGMVRYLQTYRKEGCSTDAYSSAIKTNRFDIFKYLVTNDCGRGVADYEKLCIETAGCNNIDMLEFCMKQLHKDDITTSFKQQMMYKAAMYGQLENVKFLHEVKGFKWTYTIQQIAVSRENMDVANYLDSVDGYEENVLNTRMLWSM</sequence>
<dbReference type="InterPro" id="IPR036770">
    <property type="entry name" value="Ankyrin_rpt-contain_sf"/>
</dbReference>
<dbReference type="SMART" id="SM00248">
    <property type="entry name" value="ANK"/>
    <property type="match status" value="4"/>
</dbReference>
<dbReference type="InterPro" id="IPR002110">
    <property type="entry name" value="Ankyrin_rpt"/>
</dbReference>
<reference evidence="1 2" key="1">
    <citation type="journal article" date="2014" name="Genome Biol. Evol.">
        <title>The secreted proteins of Achlya hypogyna and Thraustotheca clavata identify the ancestral oomycete secretome and reveal gene acquisitions by horizontal gene transfer.</title>
        <authorList>
            <person name="Misner I."/>
            <person name="Blouin N."/>
            <person name="Leonard G."/>
            <person name="Richards T.A."/>
            <person name="Lane C.E."/>
        </authorList>
    </citation>
    <scope>NUCLEOTIDE SEQUENCE [LARGE SCALE GENOMIC DNA]</scope>
    <source>
        <strain evidence="1 2">ATCC 34112</strain>
    </source>
</reference>
<gene>
    <name evidence="1" type="ORF">THRCLA_04316</name>
</gene>
<dbReference type="EMBL" id="JNBS01000918">
    <property type="protein sequence ID" value="OQS03385.1"/>
    <property type="molecule type" value="Genomic_DNA"/>
</dbReference>
<dbReference type="Gene3D" id="1.25.40.20">
    <property type="entry name" value="Ankyrin repeat-containing domain"/>
    <property type="match status" value="3"/>
</dbReference>
<comment type="caution">
    <text evidence="1">The sequence shown here is derived from an EMBL/GenBank/DDBJ whole genome shotgun (WGS) entry which is preliminary data.</text>
</comment>
<dbReference type="PANTHER" id="PTHR46586:SF3">
    <property type="entry name" value="ANKYRIN REPEAT-CONTAINING PROTEIN"/>
    <property type="match status" value="1"/>
</dbReference>
<dbReference type="InterPro" id="IPR052050">
    <property type="entry name" value="SecEffector_AnkRepeat"/>
</dbReference>
<dbReference type="Proteomes" id="UP000243217">
    <property type="component" value="Unassembled WGS sequence"/>
</dbReference>
<name>A0A1V9ZZD7_9STRA</name>
<evidence type="ECO:0000313" key="1">
    <source>
        <dbReference type="EMBL" id="OQS03385.1"/>
    </source>
</evidence>
<dbReference type="SUPFAM" id="SSF48403">
    <property type="entry name" value="Ankyrin repeat"/>
    <property type="match status" value="2"/>
</dbReference>
<organism evidence="1 2">
    <name type="scientific">Thraustotheca clavata</name>
    <dbReference type="NCBI Taxonomy" id="74557"/>
    <lineage>
        <taxon>Eukaryota</taxon>
        <taxon>Sar</taxon>
        <taxon>Stramenopiles</taxon>
        <taxon>Oomycota</taxon>
        <taxon>Saprolegniomycetes</taxon>
        <taxon>Saprolegniales</taxon>
        <taxon>Achlyaceae</taxon>
        <taxon>Thraustotheca</taxon>
    </lineage>
</organism>
<dbReference type="PANTHER" id="PTHR46586">
    <property type="entry name" value="ANKYRIN REPEAT-CONTAINING PROTEIN"/>
    <property type="match status" value="1"/>
</dbReference>